<dbReference type="PANTHER" id="PTHR47114:SF2">
    <property type="entry name" value="OLIGODENDROCYTE-MYELIN GLYCOPROTEIN"/>
    <property type="match status" value="1"/>
</dbReference>
<evidence type="ECO:0000256" key="6">
    <source>
        <dbReference type="ARBA" id="ARBA00022525"/>
    </source>
</evidence>
<keyword evidence="9" id="KW-0677">Repeat</keyword>
<keyword evidence="11 14" id="KW-0832">Ubl conjugation</keyword>
<evidence type="ECO:0000256" key="13">
    <source>
        <dbReference type="ARBA" id="ARBA00023200"/>
    </source>
</evidence>
<evidence type="ECO:0000313" key="16">
    <source>
        <dbReference type="EMBL" id="AXJ06276.1"/>
    </source>
</evidence>
<evidence type="ECO:0000256" key="11">
    <source>
        <dbReference type="ARBA" id="ARBA00022843"/>
    </source>
</evidence>
<evidence type="ECO:0000256" key="12">
    <source>
        <dbReference type="ARBA" id="ARBA00023026"/>
    </source>
</evidence>
<accession>A0A345V0M4</accession>
<name>A0A345V0M4_PSEFL</name>
<evidence type="ECO:0000313" key="17">
    <source>
        <dbReference type="Proteomes" id="UP000254535"/>
    </source>
</evidence>
<organism evidence="16 17">
    <name type="scientific">Pseudomonas fluorescens</name>
    <dbReference type="NCBI Taxonomy" id="294"/>
    <lineage>
        <taxon>Bacteria</taxon>
        <taxon>Pseudomonadati</taxon>
        <taxon>Pseudomonadota</taxon>
        <taxon>Gammaproteobacteria</taxon>
        <taxon>Pseudomonadales</taxon>
        <taxon>Pseudomonadaceae</taxon>
        <taxon>Pseudomonas</taxon>
    </lineage>
</organism>
<dbReference type="Gene3D" id="1.20.58.360">
    <property type="entry name" value="Shigella T3SS effector IpaH defines"/>
    <property type="match status" value="1"/>
</dbReference>
<proteinExistence type="inferred from homology"/>
<evidence type="ECO:0000256" key="3">
    <source>
        <dbReference type="ARBA" id="ARBA00004613"/>
    </source>
</evidence>
<evidence type="ECO:0000256" key="10">
    <source>
        <dbReference type="ARBA" id="ARBA00022786"/>
    </source>
</evidence>
<evidence type="ECO:0000256" key="8">
    <source>
        <dbReference type="ARBA" id="ARBA00022679"/>
    </source>
</evidence>
<evidence type="ECO:0000259" key="15">
    <source>
        <dbReference type="PROSITE" id="PS52053"/>
    </source>
</evidence>
<dbReference type="SMART" id="SM00369">
    <property type="entry name" value="LRR_TYP"/>
    <property type="match status" value="3"/>
</dbReference>
<comment type="catalytic activity">
    <reaction evidence="1">
        <text>S-ubiquitinyl-[E2 ubiquitin-conjugating enzyme]-L-cysteine + [acceptor protein]-L-lysine = [E2 ubiquitin-conjugating enzyme]-L-cysteine + N(6)-ubiquitinyl-[acceptor protein]-L-lysine.</text>
        <dbReference type="EC" id="2.3.2.27"/>
    </reaction>
</comment>
<evidence type="ECO:0000256" key="14">
    <source>
        <dbReference type="PROSITE-ProRule" id="PRU01398"/>
    </source>
</evidence>
<dbReference type="GO" id="GO:0061630">
    <property type="term" value="F:ubiquitin protein ligase activity"/>
    <property type="evidence" value="ECO:0007669"/>
    <property type="project" value="UniProtKB-EC"/>
</dbReference>
<keyword evidence="12" id="KW-0843">Virulence</keyword>
<feature type="active site" description="Glycyl thioester intermediate" evidence="14">
    <location>
        <position position="1404"/>
    </location>
</feature>
<feature type="domain" description="NEL" evidence="15">
    <location>
        <begin position="1317"/>
        <end position="1608"/>
    </location>
</feature>
<keyword evidence="10 14" id="KW-0833">Ubl conjugation pathway</keyword>
<keyword evidence="7" id="KW-0433">Leucine-rich repeat</keyword>
<dbReference type="PANTHER" id="PTHR47114">
    <property type="match status" value="1"/>
</dbReference>
<dbReference type="Gene3D" id="3.80.10.10">
    <property type="entry name" value="Ribonuclease Inhibitor"/>
    <property type="match status" value="1"/>
</dbReference>
<dbReference type="InterPro" id="IPR029487">
    <property type="entry name" value="NEL_dom"/>
</dbReference>
<dbReference type="Pfam" id="PF20178">
    <property type="entry name" value="ToxA_N"/>
    <property type="match status" value="1"/>
</dbReference>
<dbReference type="RefSeq" id="WP_115078814.1">
    <property type="nucleotide sequence ID" value="NZ_CP022313.1"/>
</dbReference>
<evidence type="ECO:0000256" key="9">
    <source>
        <dbReference type="ARBA" id="ARBA00022737"/>
    </source>
</evidence>
<sequence length="1608" mass="179871">MSTTPASTTPVALTEKQKLSFLLEATGDLDTATALQKSFPPVLLKASADTLAALEKTARDLHATQVQVETDLSRLQSLKRFCIEQLSRALTARWPAVLDVEKDHLELPGSYCGCEAVTPPGGGEKVIPPATPTLLEAAMQNFTEDEAQADYFPAGSVVRIASRPDGVPGLTPTAFAAFCRELDLGRLYQAHFQQVFGVREINGNRVATGTMVRNISVMKKQMLQLDLHLALMKEHVSQDGYQTVQRLIDAGGVVDAQSLQFKGRPLIMQGLEALDSCLWGVVVFSEKSVELDPDQWCLVYMPGEPDQPLYEYTSFTAFVTYLEFKLGMGNYKSYFSHCIGEVDKEDFFKTLADTKSLGKVKQLEMPGPLFDFMLKSHVGKLQLDARALAVPTADVDEEERKKRLIHYLEIGMTIANVAGFVVPVLGQLMMGVAIGQMLAEVYEGIEDWNRGERQEAFSHLLGVAESIALMAAVGAGIKVLKSLAIKTVKKHPDFFQPFTAILDRNGQSRLWKPALDAYAQPLPVKAGSAPDAAGLYQVDGKVFVRIDDRTYAVALDPLSKTWCLQHPVRPNAYAPALTPSRHGGWRLALEPSEPWSGAYTLKRIDPQLARFEDSRLEMIRRLTDTRFDELHRLSDDGLPIPARLRDALERFAIDQRLREFVTAMERGESTGSRHAEEQLHALPRLAKWPTDRYIKVVDDNERIVETFPAGSIDDDTVSVIVSQAQLAAGELLQTVIDGLYDHEVEALVGIDTKPADQGRELAKLLGESVKADRRSTFDHLYQRYDQTIDSEVLKARQVCPGIPARHAQELIRQSPSVERLHLRTSGRVPMGIAQRLNEASSNIRLDRALTGFYLSEISNADTEKLAIGLLPQLGGWDSQLYLELRARSLNGSLLQNVGRQPPLPGNSLTLVRLENGYEVFDSQNKTLGRTSGPDSLYQAILKGLLPRQAKDIGFASAKPEDGWRLRGQLLNIGLDEREGCARILAGERFEPMFSEPVCTLADPPVSNHSRRLLRKVKQLYPLFTDAQASEFLDQAGSDHLARALRVRELQGNLSRLRSELDVWIDDEAAIKTLGGDVSEITECRRIVAFDIEDSFRRLVFLRDEYNNPVFGLRLDGMRFGKLPFLPIGLSFDHVQHLSLQNMQLDNDVAYFLRAFKNVEILELGRNRLTRLPEFISRMPDLRRLSLAQNRIQLTEHDLVKLSRMGSLQSLDLSENPLGATLDVSEMFELSELSVRNTRSTELPKGLERLPNLDRVDLRDNDIRDLPQWLFETPRRFSETINLRNNPISEVSNTHLTNYRKNTGVGMGYLENDIARLDEHQARSIWLTETGGTQGARRLQIWNSIKDDPTAEGLFHLLAELGNTAESRHVREDMSRRVWSVLEATQANAELRGQIFDLAANPINCTDNAALNFSHLEVAVHVHNVLRVSGGGKPSAALLMKLARGLFRLEQIDRIAAEHVLDQGSPDPLEVTLAYRTGLARAFDLPGQPSHMRYGELADVTSEDLVTAIHRIQTAEVSSQWLDFLGRQPFWSDYLKSSFVQQFEEAREPHQAEARALFDKAEELSSADYLSEMNLCAARMEQTENALLRRLTRQVTESIERGTCIVPTD</sequence>
<dbReference type="InterPro" id="IPR032675">
    <property type="entry name" value="LRR_dom_sf"/>
</dbReference>
<comment type="PTM">
    <text evidence="14">Ubiquitinated in the presence of host E1 ubiquitin-activating enzyme, E2 ubiquitin-conjugating enzyme and ubiquitin.</text>
</comment>
<dbReference type="EC" id="2.3.2.27" evidence="5"/>
<evidence type="ECO:0000256" key="1">
    <source>
        <dbReference type="ARBA" id="ARBA00000900"/>
    </source>
</evidence>
<comment type="subcellular location">
    <subcellularLocation>
        <location evidence="2">Host cytoplasm</location>
    </subcellularLocation>
    <subcellularLocation>
        <location evidence="3">Secreted</location>
    </subcellularLocation>
</comment>
<evidence type="ECO:0000256" key="4">
    <source>
        <dbReference type="ARBA" id="ARBA00009868"/>
    </source>
</evidence>
<reference evidence="16 17" key="1">
    <citation type="submission" date="2017-07" db="EMBL/GenBank/DDBJ databases">
        <title>Genome sequence of Pseudomonas NEP1.</title>
        <authorList>
            <person name="Nascimento F.X."/>
        </authorList>
    </citation>
    <scope>NUCLEOTIDE SEQUENCE [LARGE SCALE GENOMIC DNA]</scope>
    <source>
        <strain evidence="16 17">NEP1</strain>
    </source>
</reference>
<dbReference type="InterPro" id="IPR046673">
    <property type="entry name" value="ToxA_N"/>
</dbReference>
<keyword evidence="8 14" id="KW-0808">Transferase</keyword>
<dbReference type="Pfam" id="PF14496">
    <property type="entry name" value="NEL"/>
    <property type="match status" value="1"/>
</dbReference>
<dbReference type="GO" id="GO:0005576">
    <property type="term" value="C:extracellular region"/>
    <property type="evidence" value="ECO:0007669"/>
    <property type="project" value="UniProtKB-SubCell"/>
</dbReference>
<dbReference type="GO" id="GO:0016567">
    <property type="term" value="P:protein ubiquitination"/>
    <property type="evidence" value="ECO:0007669"/>
    <property type="project" value="InterPro"/>
</dbReference>
<dbReference type="Proteomes" id="UP000254535">
    <property type="component" value="Chromosome"/>
</dbReference>
<protein>
    <recommendedName>
        <fullName evidence="5">RING-type E3 ubiquitin transferase</fullName>
        <ecNumber evidence="5">2.3.2.27</ecNumber>
    </recommendedName>
</protein>
<dbReference type="EMBL" id="CP022313">
    <property type="protein sequence ID" value="AXJ06276.1"/>
    <property type="molecule type" value="Genomic_DNA"/>
</dbReference>
<keyword evidence="6 14" id="KW-0964">Secreted</keyword>
<keyword evidence="13 14" id="KW-1035">Host cytoplasm</keyword>
<dbReference type="GO" id="GO:0030430">
    <property type="term" value="C:host cell cytoplasm"/>
    <property type="evidence" value="ECO:0007669"/>
    <property type="project" value="UniProtKB-SubCell"/>
</dbReference>
<evidence type="ECO:0000256" key="7">
    <source>
        <dbReference type="ARBA" id="ARBA00022614"/>
    </source>
</evidence>
<gene>
    <name evidence="16" type="ORF">CFN16_19725</name>
</gene>
<comment type="similarity">
    <text evidence="4 14">Belongs to the LRR-containing bacterial E3 ligase family.</text>
</comment>
<evidence type="ECO:0000256" key="2">
    <source>
        <dbReference type="ARBA" id="ARBA00004192"/>
    </source>
</evidence>
<dbReference type="SUPFAM" id="SSF52058">
    <property type="entry name" value="L domain-like"/>
    <property type="match status" value="1"/>
</dbReference>
<dbReference type="InterPro" id="IPR003591">
    <property type="entry name" value="Leu-rich_rpt_typical-subtyp"/>
</dbReference>
<dbReference type="InterPro" id="IPR051071">
    <property type="entry name" value="LRR-bact_E3_ubiq_ligases"/>
</dbReference>
<dbReference type="PROSITE" id="PS52053">
    <property type="entry name" value="NEL"/>
    <property type="match status" value="1"/>
</dbReference>
<evidence type="ECO:0000256" key="5">
    <source>
        <dbReference type="ARBA" id="ARBA00012483"/>
    </source>
</evidence>